<feature type="transmembrane region" description="Helical" evidence="1">
    <location>
        <begin position="83"/>
        <end position="102"/>
    </location>
</feature>
<sequence>MLLHIIDIALLIVYAVTIGTATYILAAHRKYFHERFRSGVVSAFMLAMLFFLTAYDIKMLVAIWIRASEVFGFRTPEMRTAQLLSWLIATISTAAGLLLLAYQTKTKKYDLYLFLRRMGRDRKDDGK</sequence>
<keyword evidence="3" id="KW-1185">Reference proteome</keyword>
<evidence type="ECO:0000313" key="3">
    <source>
        <dbReference type="Proteomes" id="UP000502136"/>
    </source>
</evidence>
<dbReference type="RefSeq" id="WP_168908325.1">
    <property type="nucleotide sequence ID" value="NZ_CP051428.1"/>
</dbReference>
<evidence type="ECO:0000256" key="1">
    <source>
        <dbReference type="SAM" id="Phobius"/>
    </source>
</evidence>
<dbReference type="Proteomes" id="UP000502136">
    <property type="component" value="Chromosome"/>
</dbReference>
<organism evidence="2 3">
    <name type="scientific">Paenibacillus albicereus</name>
    <dbReference type="NCBI Taxonomy" id="2726185"/>
    <lineage>
        <taxon>Bacteria</taxon>
        <taxon>Bacillati</taxon>
        <taxon>Bacillota</taxon>
        <taxon>Bacilli</taxon>
        <taxon>Bacillales</taxon>
        <taxon>Paenibacillaceae</taxon>
        <taxon>Paenibacillus</taxon>
    </lineage>
</organism>
<dbReference type="EMBL" id="CP051428">
    <property type="protein sequence ID" value="QJC52773.1"/>
    <property type="molecule type" value="Genomic_DNA"/>
</dbReference>
<keyword evidence="1" id="KW-0812">Transmembrane</keyword>
<feature type="transmembrane region" description="Helical" evidence="1">
    <location>
        <begin position="39"/>
        <end position="63"/>
    </location>
</feature>
<keyword evidence="1" id="KW-0472">Membrane</keyword>
<name>A0A6H2GZB2_9BACL</name>
<dbReference type="AlphaFoldDB" id="A0A6H2GZB2"/>
<keyword evidence="1" id="KW-1133">Transmembrane helix</keyword>
<gene>
    <name evidence="2" type="ORF">HGI30_15170</name>
</gene>
<proteinExistence type="predicted"/>
<evidence type="ECO:0000313" key="2">
    <source>
        <dbReference type="EMBL" id="QJC52773.1"/>
    </source>
</evidence>
<reference evidence="2 3" key="1">
    <citation type="submission" date="2020-04" db="EMBL/GenBank/DDBJ databases">
        <title>Novel Paenibacillus strain UniB2 isolated from commercial digestive syrup.</title>
        <authorList>
            <person name="Thorat V."/>
            <person name="Kirdat K."/>
            <person name="Tiwarekar B."/>
            <person name="Yadav A."/>
        </authorList>
    </citation>
    <scope>NUCLEOTIDE SEQUENCE [LARGE SCALE GENOMIC DNA]</scope>
    <source>
        <strain evidence="2 3">UniB2</strain>
    </source>
</reference>
<protein>
    <submittedName>
        <fullName evidence="2">Uncharacterized protein</fullName>
    </submittedName>
</protein>
<accession>A0A6H2GZB2</accession>
<dbReference type="KEGG" id="palr:HGI30_15170"/>
<feature type="transmembrane region" description="Helical" evidence="1">
    <location>
        <begin position="6"/>
        <end position="27"/>
    </location>
</feature>